<dbReference type="InterPro" id="IPR032675">
    <property type="entry name" value="LRR_dom_sf"/>
</dbReference>
<keyword evidence="12" id="KW-1185">Reference proteome</keyword>
<evidence type="ECO:0000313" key="12">
    <source>
        <dbReference type="Proteomes" id="UP000231279"/>
    </source>
</evidence>
<comment type="subcellular location">
    <subcellularLocation>
        <location evidence="1">Cell membrane</location>
        <topology evidence="1">Single-pass type I membrane protein</topology>
    </subcellularLocation>
</comment>
<keyword evidence="3" id="KW-0433">Leucine-rich repeat</keyword>
<evidence type="ECO:0000256" key="5">
    <source>
        <dbReference type="ARBA" id="ARBA00022729"/>
    </source>
</evidence>
<dbReference type="Proteomes" id="UP000231279">
    <property type="component" value="Unassembled WGS sequence"/>
</dbReference>
<evidence type="ECO:0000256" key="4">
    <source>
        <dbReference type="ARBA" id="ARBA00022692"/>
    </source>
</evidence>
<name>A0A2G9HW93_9LAMI</name>
<keyword evidence="4" id="KW-0812">Transmembrane</keyword>
<dbReference type="Gene3D" id="3.80.10.10">
    <property type="entry name" value="Ribonuclease Inhibitor"/>
    <property type="match status" value="3"/>
</dbReference>
<evidence type="ECO:0000256" key="2">
    <source>
        <dbReference type="ARBA" id="ARBA00022475"/>
    </source>
</evidence>
<dbReference type="STRING" id="429701.A0A2G9HW93"/>
<keyword evidence="7" id="KW-1133">Transmembrane helix</keyword>
<evidence type="ECO:0000256" key="9">
    <source>
        <dbReference type="ARBA" id="ARBA00023180"/>
    </source>
</evidence>
<evidence type="ECO:0000256" key="6">
    <source>
        <dbReference type="ARBA" id="ARBA00022737"/>
    </source>
</evidence>
<keyword evidence="6" id="KW-0677">Repeat</keyword>
<dbReference type="PANTHER" id="PTHR48063:SF101">
    <property type="entry name" value="LRR RECEPTOR-LIKE SERINE_THREONINE-PROTEIN KINASE FLS2"/>
    <property type="match status" value="1"/>
</dbReference>
<feature type="signal peptide" evidence="10">
    <location>
        <begin position="1"/>
        <end position="26"/>
    </location>
</feature>
<dbReference type="FunFam" id="3.80.10.10:FF:000356">
    <property type="entry name" value="LRR receptor-like serine/threonine-protein kinase"/>
    <property type="match status" value="1"/>
</dbReference>
<evidence type="ECO:0000256" key="3">
    <source>
        <dbReference type="ARBA" id="ARBA00022614"/>
    </source>
</evidence>
<proteinExistence type="predicted"/>
<dbReference type="InterPro" id="IPR046956">
    <property type="entry name" value="RLP23-like"/>
</dbReference>
<dbReference type="EMBL" id="NKXS01000882">
    <property type="protein sequence ID" value="PIN21788.1"/>
    <property type="molecule type" value="Genomic_DNA"/>
</dbReference>
<keyword evidence="2" id="KW-1003">Cell membrane</keyword>
<organism evidence="11 12">
    <name type="scientific">Handroanthus impetiginosus</name>
    <dbReference type="NCBI Taxonomy" id="429701"/>
    <lineage>
        <taxon>Eukaryota</taxon>
        <taxon>Viridiplantae</taxon>
        <taxon>Streptophyta</taxon>
        <taxon>Embryophyta</taxon>
        <taxon>Tracheophyta</taxon>
        <taxon>Spermatophyta</taxon>
        <taxon>Magnoliopsida</taxon>
        <taxon>eudicotyledons</taxon>
        <taxon>Gunneridae</taxon>
        <taxon>Pentapetalae</taxon>
        <taxon>asterids</taxon>
        <taxon>lamiids</taxon>
        <taxon>Lamiales</taxon>
        <taxon>Bignoniaceae</taxon>
        <taxon>Crescentiina</taxon>
        <taxon>Tabebuia alliance</taxon>
        <taxon>Handroanthus</taxon>
    </lineage>
</organism>
<dbReference type="InterPro" id="IPR001611">
    <property type="entry name" value="Leu-rich_rpt"/>
</dbReference>
<accession>A0A2G9HW93</accession>
<gene>
    <name evidence="11" type="ORF">CDL12_05507</name>
</gene>
<evidence type="ECO:0000256" key="1">
    <source>
        <dbReference type="ARBA" id="ARBA00004251"/>
    </source>
</evidence>
<dbReference type="SUPFAM" id="SSF52058">
    <property type="entry name" value="L domain-like"/>
    <property type="match status" value="2"/>
</dbReference>
<reference evidence="12" key="1">
    <citation type="journal article" date="2018" name="Gigascience">
        <title>Genome assembly of the Pink Ipe (Handroanthus impetiginosus, Bignoniaceae), a highly valued, ecologically keystone Neotropical timber forest tree.</title>
        <authorList>
            <person name="Silva-Junior O.B."/>
            <person name="Grattapaglia D."/>
            <person name="Novaes E."/>
            <person name="Collevatti R.G."/>
        </authorList>
    </citation>
    <scope>NUCLEOTIDE SEQUENCE [LARGE SCALE GENOMIC DNA]</scope>
    <source>
        <strain evidence="12">cv. UFG-1</strain>
    </source>
</reference>
<dbReference type="Pfam" id="PF13516">
    <property type="entry name" value="LRR_6"/>
    <property type="match status" value="1"/>
</dbReference>
<comment type="caution">
    <text evidence="11">The sequence shown here is derived from an EMBL/GenBank/DDBJ whole genome shotgun (WGS) entry which is preliminary data.</text>
</comment>
<keyword evidence="5 10" id="KW-0732">Signal</keyword>
<sequence>MKFFQLIPLLLMSLFLLGHSPKGGSASKIRCLEKHKRDCCKWKGVQCHNRTNHVILLDLHNPIDDDIDDISYAPLKGMISASLLELQHLKYLDLSYNDFGHAPIPDFIGSLSELRYLNLAIANFSGPIPDHLGNLSSKSLDWVSHLHSLEYLDFSFTNLSKATNWLQAISKLTSIKELHMYVSALPNIPPSSLPSINASVPLATLDLRWNLFEVSTLALIRWFSNFSSTGLTSIDLDYNSMPSGIPAYFGNMSSLTDLDLCWNNLTGEYFRLIRNLSGPTEKTLQFLTLCGNSISGSMPNLSSFSSLESLNLWANQLNGSIQEGYLKLAHLIYLDLSSNNLRGPLPDLSFSLSLEELFLQNNSFNGTLDDSIGCLHKRETLWIGSNLFAGIITESILSNLSRLQKLDFSLNPFLTLKFSPEWVPPFQLKYLSLRHWKLEPNFPFDFSPAVLRVPKGLDLSRNKISGSITFLCHARHWESLDLSNNVLSDQIPDCFTHFERLKYLNLANNNFFGKIPHSFGSLGALPLLHLCNNSFSGELPTSMRNCTNLKMIDLGENRLTGYIPTWIGDKFSQLKVLVLRFNEFNGSIPPSWCGQNIQILDLSCNKISGVIPDCVHKYVAMIAAGVENGSFIIDQDASPYWVYDPIDQDAFQNQFKSLENAYFMWKGNRSLNFLNFSRNHLSGSIPTSLGELTYPGILNLSYNLCGKIPTITQLLTFNESSYMGNPGLCGLPLNKSCPEDESHQDLNNNATSSEKNEDDGFINEGFYISLGLGFIVGF</sequence>
<feature type="chain" id="PRO_5013728763" evidence="10">
    <location>
        <begin position="27"/>
        <end position="778"/>
    </location>
</feature>
<evidence type="ECO:0000256" key="8">
    <source>
        <dbReference type="ARBA" id="ARBA00023136"/>
    </source>
</evidence>
<dbReference type="GO" id="GO:0005886">
    <property type="term" value="C:plasma membrane"/>
    <property type="evidence" value="ECO:0007669"/>
    <property type="project" value="UniProtKB-SubCell"/>
</dbReference>
<evidence type="ECO:0000256" key="10">
    <source>
        <dbReference type="SAM" id="SignalP"/>
    </source>
</evidence>
<evidence type="ECO:0000256" key="7">
    <source>
        <dbReference type="ARBA" id="ARBA00022989"/>
    </source>
</evidence>
<dbReference type="PROSITE" id="PS51450">
    <property type="entry name" value="LRR"/>
    <property type="match status" value="1"/>
</dbReference>
<evidence type="ECO:0000313" key="11">
    <source>
        <dbReference type="EMBL" id="PIN21788.1"/>
    </source>
</evidence>
<keyword evidence="9" id="KW-0325">Glycoprotein</keyword>
<keyword evidence="8" id="KW-0472">Membrane</keyword>
<dbReference type="AlphaFoldDB" id="A0A2G9HW93"/>
<dbReference type="PANTHER" id="PTHR48063">
    <property type="entry name" value="LRR RECEPTOR-LIKE KINASE"/>
    <property type="match status" value="1"/>
</dbReference>
<dbReference type="Pfam" id="PF00560">
    <property type="entry name" value="LRR_1"/>
    <property type="match status" value="6"/>
</dbReference>
<protein>
    <submittedName>
        <fullName evidence="11">Leucine-rich repeat protein</fullName>
    </submittedName>
</protein>
<dbReference type="OrthoDB" id="8731593at2759"/>